<sequence length="80" mass="9221">MFPKSPAPDTTSQPEPSESLKANRYLMECLRLGLSIQECERQAEGTERLKEAFSCSPFYAKRAAEDPDYWNKLYGSRVNW</sequence>
<proteinExistence type="predicted"/>
<accession>A0A1G6WN31</accession>
<dbReference type="AlphaFoldDB" id="A0A1G6WN31"/>
<dbReference type="STRING" id="591205.SAMN05421538_102176"/>
<gene>
    <name evidence="1" type="ORF">SAMN05421538_102176</name>
</gene>
<keyword evidence="2" id="KW-1185">Reference proteome</keyword>
<dbReference type="EMBL" id="FNAH01000002">
    <property type="protein sequence ID" value="SDD67073.1"/>
    <property type="molecule type" value="Genomic_DNA"/>
</dbReference>
<name>A0A1G6WN31_9RHOB</name>
<evidence type="ECO:0000313" key="2">
    <source>
        <dbReference type="Proteomes" id="UP000199344"/>
    </source>
</evidence>
<evidence type="ECO:0000313" key="1">
    <source>
        <dbReference type="EMBL" id="SDD67073.1"/>
    </source>
</evidence>
<dbReference type="Proteomes" id="UP000199344">
    <property type="component" value="Unassembled WGS sequence"/>
</dbReference>
<reference evidence="1 2" key="1">
    <citation type="submission" date="2016-10" db="EMBL/GenBank/DDBJ databases">
        <authorList>
            <person name="de Groot N.N."/>
        </authorList>
    </citation>
    <scope>NUCLEOTIDE SEQUENCE [LARGE SCALE GENOMIC DNA]</scope>
    <source>
        <strain evidence="1 2">DSM 22220</strain>
    </source>
</reference>
<protein>
    <submittedName>
        <fullName evidence="1">Uncharacterized protein</fullName>
    </submittedName>
</protein>
<organism evidence="1 2">
    <name type="scientific">Paracoccus isoporae</name>
    <dbReference type="NCBI Taxonomy" id="591205"/>
    <lineage>
        <taxon>Bacteria</taxon>
        <taxon>Pseudomonadati</taxon>
        <taxon>Pseudomonadota</taxon>
        <taxon>Alphaproteobacteria</taxon>
        <taxon>Rhodobacterales</taxon>
        <taxon>Paracoccaceae</taxon>
        <taxon>Paracoccus</taxon>
    </lineage>
</organism>